<evidence type="ECO:0000313" key="2">
    <source>
        <dbReference type="Proteomes" id="UP000238218"/>
    </source>
</evidence>
<keyword evidence="2" id="KW-1185">Reference proteome</keyword>
<dbReference type="Proteomes" id="UP000238218">
    <property type="component" value="Unassembled WGS sequence"/>
</dbReference>
<reference evidence="1 2" key="2">
    <citation type="submission" date="2018-03" db="EMBL/GenBank/DDBJ databases">
        <title>The ancient ancestry and fast evolution of plastids.</title>
        <authorList>
            <person name="Moore K.R."/>
            <person name="Magnabosco C."/>
            <person name="Momper L."/>
            <person name="Gold D.A."/>
            <person name="Bosak T."/>
            <person name="Fournier G.P."/>
        </authorList>
    </citation>
    <scope>NUCLEOTIDE SEQUENCE [LARGE SCALE GENOMIC DNA]</scope>
    <source>
        <strain evidence="1 2">CCALA 015</strain>
    </source>
</reference>
<reference evidence="1 2" key="1">
    <citation type="submission" date="2018-02" db="EMBL/GenBank/DDBJ databases">
        <authorList>
            <person name="Moore K."/>
            <person name="Momper L."/>
        </authorList>
    </citation>
    <scope>NUCLEOTIDE SEQUENCE [LARGE SCALE GENOMIC DNA]</scope>
    <source>
        <strain evidence="1 2">CCALA 015</strain>
    </source>
</reference>
<sequence>MHRHRAREQGFVLPLAMGASMVLLLGSLSAHTASLQLRLQGIREQQQRRAEDRLASAGQQLLAELHRSHRCLLALPLPQWDVQGLACAQAPAIAALRQGQVLGGSYRLVAWRPDLQPAELLLELAAGGGQPARQGAFTVQLAPAQPPTQPQPQITDVRLVGLRGVVP</sequence>
<organism evidence="1 2">
    <name type="scientific">Aphanothece cf. minutissima CCALA 015</name>
    <dbReference type="NCBI Taxonomy" id="2107695"/>
    <lineage>
        <taxon>Bacteria</taxon>
        <taxon>Bacillati</taxon>
        <taxon>Cyanobacteriota</taxon>
        <taxon>Cyanophyceae</taxon>
        <taxon>Oscillatoriophycideae</taxon>
        <taxon>Chroococcales</taxon>
        <taxon>Aphanothecaceae</taxon>
        <taxon>Aphanothece</taxon>
    </lineage>
</organism>
<accession>A0ABX5F876</accession>
<protein>
    <recommendedName>
        <fullName evidence="3">Pilus assembly protein</fullName>
    </recommendedName>
</protein>
<evidence type="ECO:0008006" key="3">
    <source>
        <dbReference type="Google" id="ProtNLM"/>
    </source>
</evidence>
<gene>
    <name evidence="1" type="ORF">C7B81_06880</name>
</gene>
<name>A0ABX5F876_9CHRO</name>
<evidence type="ECO:0000313" key="1">
    <source>
        <dbReference type="EMBL" id="PSB37830.1"/>
    </source>
</evidence>
<dbReference type="EMBL" id="PVWP01000004">
    <property type="protein sequence ID" value="PSB37830.1"/>
    <property type="molecule type" value="Genomic_DNA"/>
</dbReference>
<proteinExistence type="predicted"/>
<comment type="caution">
    <text evidence="1">The sequence shown here is derived from an EMBL/GenBank/DDBJ whole genome shotgun (WGS) entry which is preliminary data.</text>
</comment>